<evidence type="ECO:0000313" key="3">
    <source>
        <dbReference type="Proteomes" id="UP000249495"/>
    </source>
</evidence>
<feature type="domain" description="N-acetyltransferase" evidence="1">
    <location>
        <begin position="3"/>
        <end position="172"/>
    </location>
</feature>
<gene>
    <name evidence="2" type="ORF">NCTC12278_00685</name>
</gene>
<sequence>MVENLILVRPSLDWEEELLAYKDAFKDEHMHGGAGLYQFDKVSDWLAYLEKLEMDKPAEEGWTATAFLCIRQSDKRMVGICNVRHHLNSLELFNVSGHIGYSIRPDERQKGYAKVQLHLALSEAPKLGIDKVLVTCADWNIGSERTILANGGVYEDSRLDESTGDLMKRYWIDVAEGV</sequence>
<dbReference type="Gene3D" id="3.40.630.30">
    <property type="match status" value="1"/>
</dbReference>
<dbReference type="AlphaFoldDB" id="A0A2X3VQL9"/>
<dbReference type="InterPro" id="IPR016181">
    <property type="entry name" value="Acyl_CoA_acyltransferase"/>
</dbReference>
<dbReference type="GO" id="GO:0016747">
    <property type="term" value="F:acyltransferase activity, transferring groups other than amino-acyl groups"/>
    <property type="evidence" value="ECO:0007669"/>
    <property type="project" value="InterPro"/>
</dbReference>
<dbReference type="PANTHER" id="PTHR39173:SF1">
    <property type="entry name" value="ACETYLTRANSFERASE"/>
    <property type="match status" value="1"/>
</dbReference>
<dbReference type="KEGG" id="sfer:NCTC12278_00685"/>
<accession>A0A2X3VQL9</accession>
<protein>
    <submittedName>
        <fullName evidence="2">Putative acetyltransferase</fullName>
        <ecNumber evidence="2">2.3.1.-</ecNumber>
    </submittedName>
</protein>
<name>A0A2X3VQL9_9STRE</name>
<keyword evidence="3" id="KW-1185">Reference proteome</keyword>
<dbReference type="SUPFAM" id="SSF55729">
    <property type="entry name" value="Acyl-CoA N-acyltransferases (Nat)"/>
    <property type="match status" value="1"/>
</dbReference>
<dbReference type="EMBL" id="LS483343">
    <property type="protein sequence ID" value="SQF40015.1"/>
    <property type="molecule type" value="Genomic_DNA"/>
</dbReference>
<dbReference type="Proteomes" id="UP000249495">
    <property type="component" value="Chromosome 1"/>
</dbReference>
<keyword evidence="2" id="KW-0012">Acyltransferase</keyword>
<dbReference type="PANTHER" id="PTHR39173">
    <property type="entry name" value="ACETYLTRANSFERASE"/>
    <property type="match status" value="1"/>
</dbReference>
<dbReference type="EC" id="2.3.1.-" evidence="2"/>
<evidence type="ECO:0000259" key="1">
    <source>
        <dbReference type="PROSITE" id="PS51186"/>
    </source>
</evidence>
<dbReference type="Pfam" id="PF13302">
    <property type="entry name" value="Acetyltransf_3"/>
    <property type="match status" value="1"/>
</dbReference>
<dbReference type="STRING" id="1123303.GCA_000372425_00217"/>
<keyword evidence="2" id="KW-0808">Transferase</keyword>
<evidence type="ECO:0000313" key="2">
    <source>
        <dbReference type="EMBL" id="SQF40015.1"/>
    </source>
</evidence>
<organism evidence="2 3">
    <name type="scientific">Streptococcus ferus</name>
    <dbReference type="NCBI Taxonomy" id="1345"/>
    <lineage>
        <taxon>Bacteria</taxon>
        <taxon>Bacillati</taxon>
        <taxon>Bacillota</taxon>
        <taxon>Bacilli</taxon>
        <taxon>Lactobacillales</taxon>
        <taxon>Streptococcaceae</taxon>
        <taxon>Streptococcus</taxon>
    </lineage>
</organism>
<dbReference type="RefSeq" id="WP_018029546.1">
    <property type="nucleotide sequence ID" value="NZ_LS483343.1"/>
</dbReference>
<proteinExistence type="predicted"/>
<dbReference type="PROSITE" id="PS51186">
    <property type="entry name" value="GNAT"/>
    <property type="match status" value="1"/>
</dbReference>
<dbReference type="InterPro" id="IPR000182">
    <property type="entry name" value="GNAT_dom"/>
</dbReference>
<reference evidence="2 3" key="1">
    <citation type="submission" date="2018-06" db="EMBL/GenBank/DDBJ databases">
        <authorList>
            <consortium name="Pathogen Informatics"/>
            <person name="Doyle S."/>
        </authorList>
    </citation>
    <scope>NUCLEOTIDE SEQUENCE [LARGE SCALE GENOMIC DNA]</scope>
    <source>
        <strain evidence="2 3">NCTC12278</strain>
    </source>
</reference>